<comment type="caution">
    <text evidence="1">The sequence shown here is derived from an EMBL/GenBank/DDBJ whole genome shotgun (WGS) entry which is preliminary data.</text>
</comment>
<dbReference type="RefSeq" id="WP_036648041.1">
    <property type="nucleotide sequence ID" value="NZ_JQCR01000001.1"/>
</dbReference>
<dbReference type="Proteomes" id="UP000029734">
    <property type="component" value="Unassembled WGS sequence"/>
</dbReference>
<keyword evidence="2" id="KW-1185">Reference proteome</keyword>
<evidence type="ECO:0000313" key="2">
    <source>
        <dbReference type="Proteomes" id="UP000029734"/>
    </source>
</evidence>
<protein>
    <recommendedName>
        <fullName evidence="3">KOW domain-containing protein</fullName>
    </recommendedName>
</protein>
<dbReference type="OrthoDB" id="2658222at2"/>
<accession>A0A098MHV0</accession>
<proteinExistence type="predicted"/>
<sequence length="75" mass="8187">MKWDELKPGLPVRITAGYHAGKTGKVLAVGTFEGGPYRIGALVDILEPLLVIVGPEALEELPEYPLLPGWEEFEV</sequence>
<reference evidence="1 2" key="2">
    <citation type="submission" date="2014-10" db="EMBL/GenBank/DDBJ databases">
        <title>Comparative genomics of the Paenibacillus odorifer group.</title>
        <authorList>
            <person name="Tsai Y.-C."/>
            <person name="Martin N."/>
            <person name="Korlach J."/>
            <person name="Wiedmann M."/>
        </authorList>
    </citation>
    <scope>NUCLEOTIDE SEQUENCE [LARGE SCALE GENOMIC DNA]</scope>
    <source>
        <strain evidence="1 2">DSM 18334</strain>
    </source>
</reference>
<organism evidence="1 2">
    <name type="scientific">Paenibacillus wynnii</name>
    <dbReference type="NCBI Taxonomy" id="268407"/>
    <lineage>
        <taxon>Bacteria</taxon>
        <taxon>Bacillati</taxon>
        <taxon>Bacillota</taxon>
        <taxon>Bacilli</taxon>
        <taxon>Bacillales</taxon>
        <taxon>Paenibacillaceae</taxon>
        <taxon>Paenibacillus</taxon>
    </lineage>
</organism>
<dbReference type="AlphaFoldDB" id="A0A098MHV0"/>
<evidence type="ECO:0008006" key="3">
    <source>
        <dbReference type="Google" id="ProtNLM"/>
    </source>
</evidence>
<reference evidence="1 2" key="1">
    <citation type="submission" date="2014-08" db="EMBL/GenBank/DDBJ databases">
        <authorList>
            <person name="den Bakker H.C."/>
        </authorList>
    </citation>
    <scope>NUCLEOTIDE SEQUENCE [LARGE SCALE GENOMIC DNA]</scope>
    <source>
        <strain evidence="1 2">DSM 18334</strain>
    </source>
</reference>
<name>A0A098MHV0_9BACL</name>
<dbReference type="EMBL" id="JQCR01000001">
    <property type="protein sequence ID" value="KGE21097.1"/>
    <property type="molecule type" value="Genomic_DNA"/>
</dbReference>
<gene>
    <name evidence="1" type="ORF">PWYN_02885</name>
</gene>
<evidence type="ECO:0000313" key="1">
    <source>
        <dbReference type="EMBL" id="KGE21097.1"/>
    </source>
</evidence>
<dbReference type="eggNOG" id="ENOG50307E2">
    <property type="taxonomic scope" value="Bacteria"/>
</dbReference>